<protein>
    <recommendedName>
        <fullName evidence="3">AbiEi antitoxin C-terminal domain-containing protein</fullName>
    </recommendedName>
</protein>
<organism evidence="1 2">
    <name type="scientific">Candidatus Chisholmbacteria bacterium RIFCSPHIGHO2_01_FULL_48_12</name>
    <dbReference type="NCBI Taxonomy" id="1797589"/>
    <lineage>
        <taxon>Bacteria</taxon>
        <taxon>Candidatus Chisholmiibacteriota</taxon>
    </lineage>
</organism>
<evidence type="ECO:0000313" key="1">
    <source>
        <dbReference type="EMBL" id="OGY16995.1"/>
    </source>
</evidence>
<evidence type="ECO:0000313" key="2">
    <source>
        <dbReference type="Proteomes" id="UP000177324"/>
    </source>
</evidence>
<dbReference type="STRING" id="1797589.A2784_04115"/>
<reference evidence="1 2" key="1">
    <citation type="journal article" date="2016" name="Nat. Commun.">
        <title>Thousands of microbial genomes shed light on interconnected biogeochemical processes in an aquifer system.</title>
        <authorList>
            <person name="Anantharaman K."/>
            <person name="Brown C.T."/>
            <person name="Hug L.A."/>
            <person name="Sharon I."/>
            <person name="Castelle C.J."/>
            <person name="Probst A.J."/>
            <person name="Thomas B.C."/>
            <person name="Singh A."/>
            <person name="Wilkins M.J."/>
            <person name="Karaoz U."/>
            <person name="Brodie E.L."/>
            <person name="Williams K.H."/>
            <person name="Hubbard S.S."/>
            <person name="Banfield J.F."/>
        </authorList>
    </citation>
    <scope>NUCLEOTIDE SEQUENCE [LARGE SCALE GENOMIC DNA]</scope>
</reference>
<evidence type="ECO:0008006" key="3">
    <source>
        <dbReference type="Google" id="ProtNLM"/>
    </source>
</evidence>
<dbReference type="Proteomes" id="UP000177324">
    <property type="component" value="Unassembled WGS sequence"/>
</dbReference>
<dbReference type="AlphaFoldDB" id="A0A1G1VNN7"/>
<dbReference type="EMBL" id="MHCH01000036">
    <property type="protein sequence ID" value="OGY16995.1"/>
    <property type="molecule type" value="Genomic_DNA"/>
</dbReference>
<comment type="caution">
    <text evidence="1">The sequence shown here is derived from an EMBL/GenBank/DDBJ whole genome shotgun (WGS) entry which is preliminary data.</text>
</comment>
<gene>
    <name evidence="1" type="ORF">A2784_04115</name>
</gene>
<accession>A0A1G1VNN7</accession>
<name>A0A1G1VNN7_9BACT</name>
<sequence length="190" mass="21992">MKYLYLARTFREKGLSLFTTRDFEQMAGLSRSSAWGALGRYTKQGLVKSPKRGWYYLADNPPHEYLLANKLYGPSYVSFETALAYYSIIPETVYSIISATTKTTREFEGDGRRFKYMKIKQAAFTGYLKKDDYLIADPEKALVDYVYFVALGKKQINDRLNTSRINKSKLQEYAGLFENKQLNQLVKQLC</sequence>
<proteinExistence type="predicted"/>